<evidence type="ECO:0000256" key="10">
    <source>
        <dbReference type="ARBA" id="ARBA00023186"/>
    </source>
</evidence>
<evidence type="ECO:0000256" key="7">
    <source>
        <dbReference type="ARBA" id="ARBA00022989"/>
    </source>
</evidence>
<comment type="caution">
    <text evidence="14">The sequence shown here is derived from an EMBL/GenBank/DDBJ whole genome shotgun (WGS) entry which is preliminary data.</text>
</comment>
<accession>A0ABW0MBM3</accession>
<keyword evidence="8" id="KW-0443">Lipid metabolism</keyword>
<keyword evidence="6" id="KW-0442">Lipid degradation</keyword>
<evidence type="ECO:0000256" key="11">
    <source>
        <dbReference type="ARBA" id="ARBA00030948"/>
    </source>
</evidence>
<dbReference type="EMBL" id="JBHSMT010000013">
    <property type="protein sequence ID" value="MFC5474351.1"/>
    <property type="molecule type" value="Genomic_DNA"/>
</dbReference>
<evidence type="ECO:0000256" key="8">
    <source>
        <dbReference type="ARBA" id="ARBA00023098"/>
    </source>
</evidence>
<evidence type="ECO:0000256" key="12">
    <source>
        <dbReference type="ARBA" id="ARBA00031542"/>
    </source>
</evidence>
<organism evidence="14 15">
    <name type="scientific">Paraherbaspirillum soli</name>
    <dbReference type="NCBI Taxonomy" id="631222"/>
    <lineage>
        <taxon>Bacteria</taxon>
        <taxon>Pseudomonadati</taxon>
        <taxon>Pseudomonadota</taxon>
        <taxon>Betaproteobacteria</taxon>
        <taxon>Burkholderiales</taxon>
        <taxon>Oxalobacteraceae</taxon>
        <taxon>Paraherbaspirillum</taxon>
    </lineage>
</organism>
<dbReference type="SUPFAM" id="SSF158855">
    <property type="entry name" value="Lipase chaperone-like"/>
    <property type="match status" value="1"/>
</dbReference>
<evidence type="ECO:0000256" key="5">
    <source>
        <dbReference type="ARBA" id="ARBA00022692"/>
    </source>
</evidence>
<keyword evidence="7" id="KW-1133">Transmembrane helix</keyword>
<comment type="similarity">
    <text evidence="2">Belongs to the lipase chaperone family.</text>
</comment>
<keyword evidence="5" id="KW-0812">Transmembrane</keyword>
<dbReference type="Proteomes" id="UP001596045">
    <property type="component" value="Unassembled WGS sequence"/>
</dbReference>
<evidence type="ECO:0000313" key="14">
    <source>
        <dbReference type="EMBL" id="MFC5474351.1"/>
    </source>
</evidence>
<keyword evidence="3" id="KW-1003">Cell membrane</keyword>
<reference evidence="15" key="1">
    <citation type="journal article" date="2019" name="Int. J. Syst. Evol. Microbiol.">
        <title>The Global Catalogue of Microorganisms (GCM) 10K type strain sequencing project: providing services to taxonomists for standard genome sequencing and annotation.</title>
        <authorList>
            <consortium name="The Broad Institute Genomics Platform"/>
            <consortium name="The Broad Institute Genome Sequencing Center for Infectious Disease"/>
            <person name="Wu L."/>
            <person name="Ma J."/>
        </authorList>
    </citation>
    <scope>NUCLEOTIDE SEQUENCE [LARGE SCALE GENOMIC DNA]</scope>
    <source>
        <strain evidence="15">JCM 17066</strain>
    </source>
</reference>
<feature type="region of interest" description="Disordered" evidence="13">
    <location>
        <begin position="49"/>
        <end position="74"/>
    </location>
</feature>
<evidence type="ECO:0000256" key="13">
    <source>
        <dbReference type="SAM" id="MobiDB-lite"/>
    </source>
</evidence>
<keyword evidence="9" id="KW-0472">Membrane</keyword>
<evidence type="ECO:0000256" key="2">
    <source>
        <dbReference type="ARBA" id="ARBA00010358"/>
    </source>
</evidence>
<dbReference type="RefSeq" id="WP_378997422.1">
    <property type="nucleotide sequence ID" value="NZ_JBHSMT010000013.1"/>
</dbReference>
<dbReference type="InterPro" id="IPR004961">
    <property type="entry name" value="Lipase_chaperone"/>
</dbReference>
<name>A0ABW0MBM3_9BURK</name>
<keyword evidence="15" id="KW-1185">Reference proteome</keyword>
<evidence type="ECO:0000256" key="9">
    <source>
        <dbReference type="ARBA" id="ARBA00023136"/>
    </source>
</evidence>
<keyword evidence="4" id="KW-0997">Cell inner membrane</keyword>
<protein>
    <recommendedName>
        <fullName evidence="11">Lipase helper protein</fullName>
    </recommendedName>
    <alternativeName>
        <fullName evidence="12">Lipase modulator</fullName>
    </alternativeName>
</protein>
<keyword evidence="10" id="KW-0143">Chaperone</keyword>
<gene>
    <name evidence="14" type="ORF">ACFPM8_10315</name>
</gene>
<evidence type="ECO:0000313" key="15">
    <source>
        <dbReference type="Proteomes" id="UP001596045"/>
    </source>
</evidence>
<evidence type="ECO:0000256" key="6">
    <source>
        <dbReference type="ARBA" id="ARBA00022963"/>
    </source>
</evidence>
<evidence type="ECO:0000256" key="1">
    <source>
        <dbReference type="ARBA" id="ARBA00004383"/>
    </source>
</evidence>
<proteinExistence type="inferred from homology"/>
<evidence type="ECO:0000256" key="3">
    <source>
        <dbReference type="ARBA" id="ARBA00022475"/>
    </source>
</evidence>
<comment type="subcellular location">
    <subcellularLocation>
        <location evidence="1">Cell inner membrane</location>
        <topology evidence="1">Single-pass membrane protein</topology>
        <orientation evidence="1">Periplasmic side</orientation>
    </subcellularLocation>
</comment>
<sequence length="323" mass="34806">MATPDKQWKWTALTAAVGSLLAAALLWLPQPEAAPPAAKAALSQAAVADSGVPGGRTDAADAPAAESADTEAPDGLQVGADQHLVVNRALHDVIDYYLLGGLPGSQGEHVTRLHTHLKGSLPAPAYADAQRHVAAYLSYLAAHDELLARQAPPAVSPDSVMAAADADRLAAWLTELSRLRQQILGVEVAKIWFGEEEAESQQMLAALRSGAGMPAHKAENNPLQKGSDGLRLLREQGATQQAQRELMAQQFGEAAAQRFDRLEQEEQAWQQRYAGYRQAADRIRQQVGAAEVDRVRQIDALRVQTFSLESERLRAQALDGMPR</sequence>
<evidence type="ECO:0000256" key="4">
    <source>
        <dbReference type="ARBA" id="ARBA00022519"/>
    </source>
</evidence>
<dbReference type="Pfam" id="PF03280">
    <property type="entry name" value="Lipase_chap"/>
    <property type="match status" value="2"/>
</dbReference>